<evidence type="ECO:0000313" key="3">
    <source>
        <dbReference type="EMBL" id="CAF3624392.1"/>
    </source>
</evidence>
<proteinExistence type="predicted"/>
<feature type="compositionally biased region" description="Polar residues" evidence="1">
    <location>
        <begin position="195"/>
        <end position="225"/>
    </location>
</feature>
<gene>
    <name evidence="2" type="ORF">JYZ213_LOCUS8079</name>
    <name evidence="3" type="ORF">OXD698_LOCUS7605</name>
</gene>
<reference evidence="2" key="1">
    <citation type="submission" date="2021-02" db="EMBL/GenBank/DDBJ databases">
        <authorList>
            <person name="Nowell W R."/>
        </authorList>
    </citation>
    <scope>NUCLEOTIDE SEQUENCE</scope>
</reference>
<feature type="compositionally biased region" description="Polar residues" evidence="1">
    <location>
        <begin position="25"/>
        <end position="45"/>
    </location>
</feature>
<dbReference type="AlphaFoldDB" id="A0A813WQ31"/>
<dbReference type="EMBL" id="CAJNOG010000054">
    <property type="protein sequence ID" value="CAF0854365.1"/>
    <property type="molecule type" value="Genomic_DNA"/>
</dbReference>
<evidence type="ECO:0000256" key="1">
    <source>
        <dbReference type="SAM" id="MobiDB-lite"/>
    </source>
</evidence>
<protein>
    <submittedName>
        <fullName evidence="2">Uncharacterized protein</fullName>
    </submittedName>
</protein>
<dbReference type="Proteomes" id="UP000663844">
    <property type="component" value="Unassembled WGS sequence"/>
</dbReference>
<name>A0A813WQ31_9BILA</name>
<comment type="caution">
    <text evidence="2">The sequence shown here is derived from an EMBL/GenBank/DDBJ whole genome shotgun (WGS) entry which is preliminary data.</text>
</comment>
<organism evidence="2 4">
    <name type="scientific">Adineta steineri</name>
    <dbReference type="NCBI Taxonomy" id="433720"/>
    <lineage>
        <taxon>Eukaryota</taxon>
        <taxon>Metazoa</taxon>
        <taxon>Spiralia</taxon>
        <taxon>Gnathifera</taxon>
        <taxon>Rotifera</taxon>
        <taxon>Eurotatoria</taxon>
        <taxon>Bdelloidea</taxon>
        <taxon>Adinetida</taxon>
        <taxon>Adinetidae</taxon>
        <taxon>Adineta</taxon>
    </lineage>
</organism>
<dbReference type="EMBL" id="CAJOAZ010000351">
    <property type="protein sequence ID" value="CAF3624392.1"/>
    <property type="molecule type" value="Genomic_DNA"/>
</dbReference>
<accession>A0A813WQ31</accession>
<sequence length="326" mass="37434">MKYSLRKSFSYRRRKENHDDDHVNPRTTEPNGGSNSNSNLVKSNQSKSFLRRRRRYSSSPPPASSPTRTKSKTSELPYNNHINDDEDDDADNDPFALSPNINTPARPLNKLADQIRKSFRGTLTRRSRLESTNSNKRLILNTNDENRPMPVVLSPITTGLTSPMILPAEPIFTDEKDKLKTPKKRRKAPLAPTHMNHSISVPNEDLSTLSVTENSESGYVSSSNDQQQQQQQENISTKKIKFNRSFRQQISLLFKKRHAKQQQQQQLQIQNCIDEDLEHQHAVDDQDEINMKKLTLGQRFDTLRRSLHIGNRNSMSKGKGYLLSNE</sequence>
<feature type="region of interest" description="Disordered" evidence="1">
    <location>
        <begin position="173"/>
        <end position="239"/>
    </location>
</feature>
<feature type="region of interest" description="Disordered" evidence="1">
    <location>
        <begin position="1"/>
        <end position="109"/>
    </location>
</feature>
<evidence type="ECO:0000313" key="2">
    <source>
        <dbReference type="EMBL" id="CAF0854365.1"/>
    </source>
</evidence>
<evidence type="ECO:0000313" key="4">
    <source>
        <dbReference type="Proteomes" id="UP000663845"/>
    </source>
</evidence>
<dbReference type="Proteomes" id="UP000663845">
    <property type="component" value="Unassembled WGS sequence"/>
</dbReference>